<gene>
    <name evidence="2" type="ORF">SAMN04515678_110133</name>
</gene>
<name>A0A1I2AZB0_9RHOB</name>
<dbReference type="AlphaFoldDB" id="A0A1I2AZB0"/>
<dbReference type="Gene3D" id="3.40.50.620">
    <property type="entry name" value="HUPs"/>
    <property type="match status" value="1"/>
</dbReference>
<evidence type="ECO:0000313" key="2">
    <source>
        <dbReference type="EMBL" id="SFE49291.1"/>
    </source>
</evidence>
<evidence type="ECO:0000313" key="3">
    <source>
        <dbReference type="Proteomes" id="UP000325289"/>
    </source>
</evidence>
<dbReference type="CDD" id="cd00293">
    <property type="entry name" value="USP-like"/>
    <property type="match status" value="1"/>
</dbReference>
<dbReference type="EMBL" id="FOMS01000010">
    <property type="protein sequence ID" value="SFE49291.1"/>
    <property type="molecule type" value="Genomic_DNA"/>
</dbReference>
<dbReference type="InterPro" id="IPR014729">
    <property type="entry name" value="Rossmann-like_a/b/a_fold"/>
</dbReference>
<evidence type="ECO:0000259" key="1">
    <source>
        <dbReference type="Pfam" id="PF00582"/>
    </source>
</evidence>
<protein>
    <submittedName>
        <fullName evidence="2">Nucleotide-binding universal stress protein, UspA family</fullName>
    </submittedName>
</protein>
<keyword evidence="3" id="KW-1185">Reference proteome</keyword>
<reference evidence="2 3" key="1">
    <citation type="submission" date="2016-10" db="EMBL/GenBank/DDBJ databases">
        <authorList>
            <person name="Varghese N."/>
            <person name="Submissions S."/>
        </authorList>
    </citation>
    <scope>NUCLEOTIDE SEQUENCE [LARGE SCALE GENOMIC DNA]</scope>
    <source>
        <strain evidence="3">YIM D21,KCTC 23444,ACCC 10710</strain>
    </source>
</reference>
<dbReference type="Proteomes" id="UP000325289">
    <property type="component" value="Unassembled WGS sequence"/>
</dbReference>
<organism evidence="2 3">
    <name type="scientific">Roseivivax sediminis</name>
    <dbReference type="NCBI Taxonomy" id="936889"/>
    <lineage>
        <taxon>Bacteria</taxon>
        <taxon>Pseudomonadati</taxon>
        <taxon>Pseudomonadota</taxon>
        <taxon>Alphaproteobacteria</taxon>
        <taxon>Rhodobacterales</taxon>
        <taxon>Roseobacteraceae</taxon>
        <taxon>Roseivivax</taxon>
    </lineage>
</organism>
<sequence>MFNHIMAPVDLNAVDKLSRALDATADAAKHYGAKVTYVSASNTVPTAVAHTPEEFKKKLAAFASDQADKHGIETDSHPLIMHDQRADLDHALVEAAKTLDADLIVMASHDPNFFDHFWASNGGAVARDSHASVMLVRGK</sequence>
<dbReference type="SUPFAM" id="SSF52402">
    <property type="entry name" value="Adenine nucleotide alpha hydrolases-like"/>
    <property type="match status" value="1"/>
</dbReference>
<dbReference type="Pfam" id="PF00582">
    <property type="entry name" value="Usp"/>
    <property type="match status" value="1"/>
</dbReference>
<dbReference type="RefSeq" id="WP_149756919.1">
    <property type="nucleotide sequence ID" value="NZ_FOMS01000010.1"/>
</dbReference>
<dbReference type="InterPro" id="IPR006016">
    <property type="entry name" value="UspA"/>
</dbReference>
<dbReference type="OrthoDB" id="9792500at2"/>
<proteinExistence type="predicted"/>
<accession>A0A1I2AZB0</accession>
<feature type="domain" description="UspA" evidence="1">
    <location>
        <begin position="1"/>
        <end position="137"/>
    </location>
</feature>